<dbReference type="AlphaFoldDB" id="A0A914RHB0"/>
<dbReference type="InterPro" id="IPR002223">
    <property type="entry name" value="Kunitz_BPTI"/>
</dbReference>
<reference evidence="3" key="1">
    <citation type="submission" date="2022-11" db="UniProtKB">
        <authorList>
            <consortium name="WormBaseParasite"/>
        </authorList>
    </citation>
    <scope>IDENTIFICATION</scope>
</reference>
<evidence type="ECO:0000259" key="1">
    <source>
        <dbReference type="PROSITE" id="PS50279"/>
    </source>
</evidence>
<dbReference type="Pfam" id="PF00014">
    <property type="entry name" value="Kunitz_BPTI"/>
    <property type="match status" value="1"/>
</dbReference>
<evidence type="ECO:0000313" key="2">
    <source>
        <dbReference type="Proteomes" id="UP000887564"/>
    </source>
</evidence>
<dbReference type="InterPro" id="IPR006150">
    <property type="entry name" value="Cys_repeat_1"/>
</dbReference>
<dbReference type="InterPro" id="IPR036880">
    <property type="entry name" value="Kunitz_BPTI_sf"/>
</dbReference>
<protein>
    <submittedName>
        <fullName evidence="3">BPTI/Kunitz inhibitor domain-containing protein</fullName>
    </submittedName>
</protein>
<feature type="domain" description="BPTI/Kunitz inhibitor" evidence="1">
    <location>
        <begin position="11"/>
        <end position="61"/>
    </location>
</feature>
<evidence type="ECO:0000313" key="3">
    <source>
        <dbReference type="WBParaSite" id="PEQ_0000111701-mRNA-1"/>
    </source>
</evidence>
<organism evidence="2 3">
    <name type="scientific">Parascaris equorum</name>
    <name type="common">Equine roundworm</name>
    <dbReference type="NCBI Taxonomy" id="6256"/>
    <lineage>
        <taxon>Eukaryota</taxon>
        <taxon>Metazoa</taxon>
        <taxon>Ecdysozoa</taxon>
        <taxon>Nematoda</taxon>
        <taxon>Chromadorea</taxon>
        <taxon>Rhabditida</taxon>
        <taxon>Spirurina</taxon>
        <taxon>Ascaridomorpha</taxon>
        <taxon>Ascaridoidea</taxon>
        <taxon>Ascarididae</taxon>
        <taxon>Parascaris</taxon>
    </lineage>
</organism>
<dbReference type="InterPro" id="IPR028150">
    <property type="entry name" value="Lustrin_cystein"/>
</dbReference>
<dbReference type="SMART" id="SM00131">
    <property type="entry name" value="KU"/>
    <property type="match status" value="1"/>
</dbReference>
<name>A0A914RHB0_PAREQ</name>
<sequence>MVRKFIGNSRCTEPMSKGEGKFSLTRYYYDAVRTMCFMFSYFGMKGNANNFLTKEACELECPVWINPCMIGEPLLGADRRPQQCHQKSLCPEEYFCHIGYNDSTTVCCPSIGLGGNENNFLLRDHCENTCPVWTNPCNNGEPILLSNNHPKLCNPSEADSCPSTHWCHPGKLLLYVLKS</sequence>
<dbReference type="CDD" id="cd22593">
    <property type="entry name" value="Kunitz_conkunitzin"/>
    <property type="match status" value="1"/>
</dbReference>
<dbReference type="SUPFAM" id="SSF57362">
    <property type="entry name" value="BPTI-like"/>
    <property type="match status" value="2"/>
</dbReference>
<dbReference type="WBParaSite" id="PEQ_0000111701-mRNA-1">
    <property type="protein sequence ID" value="PEQ_0000111701-mRNA-1"/>
    <property type="gene ID" value="PEQ_0000111701"/>
</dbReference>
<accession>A0A914RHB0</accession>
<keyword evidence="2" id="KW-1185">Reference proteome</keyword>
<dbReference type="PANTHER" id="PTHR46339">
    <property type="entry name" value="PROTEIN CBG15282-RELATED"/>
    <property type="match status" value="1"/>
</dbReference>
<dbReference type="Gene3D" id="4.10.410.10">
    <property type="entry name" value="Pancreatic trypsin inhibitor Kunitz domain"/>
    <property type="match status" value="2"/>
</dbReference>
<dbReference type="SMART" id="SM00289">
    <property type="entry name" value="WR1"/>
    <property type="match status" value="2"/>
</dbReference>
<dbReference type="PANTHER" id="PTHR46339:SF1">
    <property type="entry name" value="BPTI_KUNITZ INHIBITOR DOMAIN-CONTAINING PROTEIN"/>
    <property type="match status" value="1"/>
</dbReference>
<dbReference type="InterPro" id="IPR053014">
    <property type="entry name" value="Cuticle_assoc_divergent"/>
</dbReference>
<dbReference type="Proteomes" id="UP000887564">
    <property type="component" value="Unplaced"/>
</dbReference>
<dbReference type="Pfam" id="PF14625">
    <property type="entry name" value="Lustrin_cystein"/>
    <property type="match status" value="2"/>
</dbReference>
<dbReference type="GO" id="GO:0004867">
    <property type="term" value="F:serine-type endopeptidase inhibitor activity"/>
    <property type="evidence" value="ECO:0007669"/>
    <property type="project" value="InterPro"/>
</dbReference>
<proteinExistence type="predicted"/>
<dbReference type="PROSITE" id="PS50279">
    <property type="entry name" value="BPTI_KUNITZ_2"/>
    <property type="match status" value="1"/>
</dbReference>